<evidence type="ECO:0000313" key="1">
    <source>
        <dbReference type="EMBL" id="MDJ1181239.1"/>
    </source>
</evidence>
<gene>
    <name evidence="1" type="ORF">PJF56_20465</name>
</gene>
<protein>
    <submittedName>
        <fullName evidence="1">Uncharacterized protein</fullName>
    </submittedName>
</protein>
<comment type="caution">
    <text evidence="1">The sequence shown here is derived from an EMBL/GenBank/DDBJ whole genome shotgun (WGS) entry which is preliminary data.</text>
</comment>
<evidence type="ECO:0000313" key="2">
    <source>
        <dbReference type="Proteomes" id="UP001231370"/>
    </source>
</evidence>
<dbReference type="Proteomes" id="UP001231370">
    <property type="component" value="Unassembled WGS sequence"/>
</dbReference>
<keyword evidence="2" id="KW-1185">Reference proteome</keyword>
<organism evidence="1 2">
    <name type="scientific">Roseofilum halophilum BLCC-M91</name>
    <dbReference type="NCBI Taxonomy" id="3022259"/>
    <lineage>
        <taxon>Bacteria</taxon>
        <taxon>Bacillati</taxon>
        <taxon>Cyanobacteriota</taxon>
        <taxon>Cyanophyceae</taxon>
        <taxon>Desertifilales</taxon>
        <taxon>Desertifilaceae</taxon>
        <taxon>Roseofilum</taxon>
        <taxon>Roseofilum halophilum</taxon>
    </lineage>
</organism>
<dbReference type="RefSeq" id="WP_283764540.1">
    <property type="nucleotide sequence ID" value="NZ_JAQPOK010000157.1"/>
</dbReference>
<sequence length="41" mass="4872">MNELIVHQVNITHYRLVELSKLADQAKPFYDWVEKQANESL</sequence>
<proteinExistence type="predicted"/>
<reference evidence="1 2" key="1">
    <citation type="submission" date="2023-01" db="EMBL/GenBank/DDBJ databases">
        <title>Novel diversity within Roseofilum (Cyanobacteria; Desertifilaceae) from marine benthic mats with descriptions of four novel species.</title>
        <authorList>
            <person name="Wang Y."/>
            <person name="Berthold D.E."/>
            <person name="Hu J."/>
            <person name="Lefler F.W."/>
            <person name="Laughinghouse H.D. IV."/>
        </authorList>
    </citation>
    <scope>NUCLEOTIDE SEQUENCE [LARGE SCALE GENOMIC DNA]</scope>
    <source>
        <strain evidence="1 2">BLCC-M91</strain>
    </source>
</reference>
<accession>A0ABT7BPY1</accession>
<dbReference type="EMBL" id="JAQPOK010000157">
    <property type="protein sequence ID" value="MDJ1181239.1"/>
    <property type="molecule type" value="Genomic_DNA"/>
</dbReference>
<name>A0ABT7BPY1_9CYAN</name>